<gene>
    <name evidence="2" type="ORF">PVAND_002553</name>
</gene>
<reference evidence="2" key="1">
    <citation type="submission" date="2021-03" db="EMBL/GenBank/DDBJ databases">
        <title>Chromosome level genome of the anhydrobiotic midge Polypedilum vanderplanki.</title>
        <authorList>
            <person name="Yoshida Y."/>
            <person name="Kikawada T."/>
            <person name="Gusev O."/>
        </authorList>
    </citation>
    <scope>NUCLEOTIDE SEQUENCE</scope>
    <source>
        <strain evidence="2">NIAS01</strain>
        <tissue evidence="2">Whole body or cell culture</tissue>
    </source>
</reference>
<keyword evidence="3" id="KW-1185">Reference proteome</keyword>
<evidence type="ECO:0000313" key="3">
    <source>
        <dbReference type="Proteomes" id="UP001107558"/>
    </source>
</evidence>
<sequence>MSALSLGFIFSAFLAVLFSVEAFHEIQVKECNAPHMSFHNPLRPDFLCQHGCKEVLVDPEQCGENEVYHHANKTNYCIMGCKSGCVCKPGYVMMDTKCVPQKFSDISPCKENEELKCGNYDCQTFCDLGPDPLCYLNRFDCYYEYACMCKEGYIRIDEGDCIPIDECPSKVFHLDYEED</sequence>
<feature type="signal peptide" evidence="1">
    <location>
        <begin position="1"/>
        <end position="22"/>
    </location>
</feature>
<keyword evidence="1" id="KW-0732">Signal</keyword>
<protein>
    <recommendedName>
        <fullName evidence="4">Protease inhibitor</fullName>
    </recommendedName>
</protein>
<feature type="chain" id="PRO_5039902475" description="Protease inhibitor" evidence="1">
    <location>
        <begin position="23"/>
        <end position="179"/>
    </location>
</feature>
<dbReference type="InterPro" id="IPR036084">
    <property type="entry name" value="Ser_inhib-like_sf"/>
</dbReference>
<evidence type="ECO:0000256" key="1">
    <source>
        <dbReference type="SAM" id="SignalP"/>
    </source>
</evidence>
<accession>A0A9J6BRI9</accession>
<evidence type="ECO:0008006" key="4">
    <source>
        <dbReference type="Google" id="ProtNLM"/>
    </source>
</evidence>
<dbReference type="EMBL" id="JADBJN010000003">
    <property type="protein sequence ID" value="KAG5672423.1"/>
    <property type="molecule type" value="Genomic_DNA"/>
</dbReference>
<evidence type="ECO:0000313" key="2">
    <source>
        <dbReference type="EMBL" id="KAG5672423.1"/>
    </source>
</evidence>
<proteinExistence type="predicted"/>
<dbReference type="OrthoDB" id="7765127at2759"/>
<dbReference type="Gene3D" id="2.10.25.10">
    <property type="entry name" value="Laminin"/>
    <property type="match status" value="1"/>
</dbReference>
<comment type="caution">
    <text evidence="2">The sequence shown here is derived from an EMBL/GenBank/DDBJ whole genome shotgun (WGS) entry which is preliminary data.</text>
</comment>
<dbReference type="AlphaFoldDB" id="A0A9J6BRI9"/>
<dbReference type="SUPFAM" id="SSF57567">
    <property type="entry name" value="Serine protease inhibitors"/>
    <property type="match status" value="2"/>
</dbReference>
<dbReference type="CDD" id="cd19941">
    <property type="entry name" value="TIL"/>
    <property type="match status" value="1"/>
</dbReference>
<organism evidence="2 3">
    <name type="scientific">Polypedilum vanderplanki</name>
    <name type="common">Sleeping chironomid midge</name>
    <dbReference type="NCBI Taxonomy" id="319348"/>
    <lineage>
        <taxon>Eukaryota</taxon>
        <taxon>Metazoa</taxon>
        <taxon>Ecdysozoa</taxon>
        <taxon>Arthropoda</taxon>
        <taxon>Hexapoda</taxon>
        <taxon>Insecta</taxon>
        <taxon>Pterygota</taxon>
        <taxon>Neoptera</taxon>
        <taxon>Endopterygota</taxon>
        <taxon>Diptera</taxon>
        <taxon>Nematocera</taxon>
        <taxon>Chironomoidea</taxon>
        <taxon>Chironomidae</taxon>
        <taxon>Chironominae</taxon>
        <taxon>Polypedilum</taxon>
        <taxon>Polypedilum</taxon>
    </lineage>
</organism>
<dbReference type="Proteomes" id="UP001107558">
    <property type="component" value="Chromosome 3"/>
</dbReference>
<name>A0A9J6BRI9_POLVA</name>